<accession>A0A0G1NBJ9</accession>
<protein>
    <submittedName>
        <fullName evidence="5">Protein containing Heat shock protein Hsp20 protein</fullName>
    </submittedName>
</protein>
<dbReference type="Gene3D" id="2.60.40.790">
    <property type="match status" value="1"/>
</dbReference>
<dbReference type="PROSITE" id="PS01031">
    <property type="entry name" value="SHSP"/>
    <property type="match status" value="1"/>
</dbReference>
<dbReference type="Pfam" id="PF00011">
    <property type="entry name" value="HSP20"/>
    <property type="match status" value="1"/>
</dbReference>
<evidence type="ECO:0000313" key="5">
    <source>
        <dbReference type="EMBL" id="KKT81564.1"/>
    </source>
</evidence>
<dbReference type="SUPFAM" id="SSF49764">
    <property type="entry name" value="HSP20-like chaperones"/>
    <property type="match status" value="1"/>
</dbReference>
<dbReference type="InterPro" id="IPR002068">
    <property type="entry name" value="A-crystallin/Hsp20_dom"/>
</dbReference>
<dbReference type="InterPro" id="IPR031107">
    <property type="entry name" value="Small_HSP"/>
</dbReference>
<evidence type="ECO:0000259" key="4">
    <source>
        <dbReference type="PROSITE" id="PS51203"/>
    </source>
</evidence>
<dbReference type="PANTHER" id="PTHR11527">
    <property type="entry name" value="HEAT-SHOCK PROTEIN 20 FAMILY MEMBER"/>
    <property type="match status" value="1"/>
</dbReference>
<dbReference type="Proteomes" id="UP000034032">
    <property type="component" value="Unassembled WGS sequence"/>
</dbReference>
<dbReference type="PROSITE" id="PS51203">
    <property type="entry name" value="CS"/>
    <property type="match status" value="1"/>
</dbReference>
<sequence length="119" mass="13405">MDDYSLEQAVKKTAPPDDEGQLTVDIFQTDKEIVIQSTIAGVDPNNIDISITKSRVTIRGHRESSEKIDSSDFYHQEIYWGSFSRSIILPVDIDPDRSRASMKNGILTVRLPKLTGKRP</sequence>
<comment type="similarity">
    <text evidence="1 2">Belongs to the small heat shock protein (HSP20) family.</text>
</comment>
<name>A0A0G1NBJ9_9BACT</name>
<comment type="caution">
    <text evidence="5">The sequence shown here is derived from an EMBL/GenBank/DDBJ whole genome shotgun (WGS) entry which is preliminary data.</text>
</comment>
<evidence type="ECO:0000259" key="3">
    <source>
        <dbReference type="PROSITE" id="PS01031"/>
    </source>
</evidence>
<evidence type="ECO:0000256" key="1">
    <source>
        <dbReference type="PROSITE-ProRule" id="PRU00285"/>
    </source>
</evidence>
<dbReference type="AlphaFoldDB" id="A0A0G1NBJ9"/>
<dbReference type="InterPro" id="IPR007052">
    <property type="entry name" value="CS_dom"/>
</dbReference>
<evidence type="ECO:0000256" key="2">
    <source>
        <dbReference type="RuleBase" id="RU003616"/>
    </source>
</evidence>
<feature type="domain" description="SHSP" evidence="3">
    <location>
        <begin position="15"/>
        <end position="119"/>
    </location>
</feature>
<keyword evidence="5" id="KW-0346">Stress response</keyword>
<organism evidence="5 6">
    <name type="scientific">Candidatus Yanofskybacteria bacterium GW2011_GWA2_44_9</name>
    <dbReference type="NCBI Taxonomy" id="1619025"/>
    <lineage>
        <taxon>Bacteria</taxon>
        <taxon>Candidatus Yanofskyibacteriota</taxon>
    </lineage>
</organism>
<evidence type="ECO:0000313" key="6">
    <source>
        <dbReference type="Proteomes" id="UP000034032"/>
    </source>
</evidence>
<dbReference type="CDD" id="cd06464">
    <property type="entry name" value="ACD_sHsps-like"/>
    <property type="match status" value="1"/>
</dbReference>
<dbReference type="EMBL" id="LCJR01000017">
    <property type="protein sequence ID" value="KKT81564.1"/>
    <property type="molecule type" value="Genomic_DNA"/>
</dbReference>
<feature type="domain" description="CS" evidence="4">
    <location>
        <begin position="19"/>
        <end position="119"/>
    </location>
</feature>
<proteinExistence type="inferred from homology"/>
<dbReference type="InterPro" id="IPR008978">
    <property type="entry name" value="HSP20-like_chaperone"/>
</dbReference>
<reference evidence="5 6" key="1">
    <citation type="journal article" date="2015" name="Nature">
        <title>rRNA introns, odd ribosomes, and small enigmatic genomes across a large radiation of phyla.</title>
        <authorList>
            <person name="Brown C.T."/>
            <person name="Hug L.A."/>
            <person name="Thomas B.C."/>
            <person name="Sharon I."/>
            <person name="Castelle C.J."/>
            <person name="Singh A."/>
            <person name="Wilkins M.J."/>
            <person name="Williams K.H."/>
            <person name="Banfield J.F."/>
        </authorList>
    </citation>
    <scope>NUCLEOTIDE SEQUENCE [LARGE SCALE GENOMIC DNA]</scope>
</reference>
<gene>
    <name evidence="5" type="ORF">UW79_C0017G0004</name>
</gene>